<keyword evidence="2" id="KW-1185">Reference proteome</keyword>
<dbReference type="Proteomes" id="UP000254266">
    <property type="component" value="Unassembled WGS sequence"/>
</dbReference>
<sequence>MDTKVIFKYKILLTVIAILVITSVKAEINNQTLAVLVNQNDPESLEIAKHYQKTRLIPDGNIIYLSFSAKLSSLSEAEFKEIEMQLKDRVPENIQAYVLAWRKPWRADCMSMTSALSLGFSKDYCAKGCKLSKPVKYFNSHSKQPYMDYKIRPSMMLSAGTVEGVKQLIDRGELADYSRPVASAYLLSTSDKQRNVRAVYYPHIKKTLGDVLNVEVIKADAIKNANDVMFYFTGQEKVKWVNKNKYLPGAVADHLTSTGGHLFNGKQMSVIEWIDAGVTGTYGTVVEPCNFAQKFPNPVILMQRYMSGETLLEAYWKSVQMPGQGLFVGEPLASPYKDCKLHINRKGVVRFLKNEIDNYVSRESRNCN</sequence>
<evidence type="ECO:0000313" key="2">
    <source>
        <dbReference type="Proteomes" id="UP000254266"/>
    </source>
</evidence>
<organism evidence="1 2">
    <name type="scientific">endosymbiont of Galathealinum brachiosum</name>
    <dbReference type="NCBI Taxonomy" id="2200906"/>
    <lineage>
        <taxon>Bacteria</taxon>
        <taxon>Pseudomonadati</taxon>
        <taxon>Pseudomonadota</taxon>
        <taxon>Gammaproteobacteria</taxon>
        <taxon>sulfur-oxidizing symbionts</taxon>
    </lineage>
</organism>
<reference evidence="1 2" key="1">
    <citation type="journal article" date="2018" name="ISME J.">
        <title>Endosymbiont genomes yield clues of tubeworm success.</title>
        <authorList>
            <person name="Li Y."/>
            <person name="Liles M.R."/>
            <person name="Halanych K.M."/>
        </authorList>
    </citation>
    <scope>NUCLEOTIDE SEQUENCE [LARGE SCALE GENOMIC DNA]</scope>
    <source>
        <strain evidence="1">A1464</strain>
    </source>
</reference>
<protein>
    <submittedName>
        <fullName evidence="1">TIGR03790 family protein</fullName>
    </submittedName>
</protein>
<dbReference type="InterPro" id="IPR022265">
    <property type="entry name" value="CHP03790"/>
</dbReference>
<name>A0A370D7W8_9GAMM</name>
<dbReference type="NCBIfam" id="TIGR03790">
    <property type="entry name" value="TIGR03790 family protein"/>
    <property type="match status" value="1"/>
</dbReference>
<proteinExistence type="predicted"/>
<accession>A0A370D7W8</accession>
<comment type="caution">
    <text evidence="1">The sequence shown here is derived from an EMBL/GenBank/DDBJ whole genome shotgun (WGS) entry which is preliminary data.</text>
</comment>
<gene>
    <name evidence="1" type="ORF">DIZ80_13020</name>
</gene>
<evidence type="ECO:0000313" key="1">
    <source>
        <dbReference type="EMBL" id="RDH81038.1"/>
    </source>
</evidence>
<dbReference type="AlphaFoldDB" id="A0A370D7W8"/>
<dbReference type="EMBL" id="QFXC01000013">
    <property type="protein sequence ID" value="RDH81038.1"/>
    <property type="molecule type" value="Genomic_DNA"/>
</dbReference>